<dbReference type="RefSeq" id="XP_018151094.1">
    <property type="nucleotide sequence ID" value="XM_018308776.1"/>
</dbReference>
<dbReference type="Proteomes" id="UP000092177">
    <property type="component" value="Chromosome 10"/>
</dbReference>
<dbReference type="AlphaFoldDB" id="H1VHX9"/>
<evidence type="ECO:0000313" key="2">
    <source>
        <dbReference type="EMBL" id="OBR02576.1"/>
    </source>
</evidence>
<dbReference type="EMBL" id="CACQ02003723">
    <property type="protein sequence ID" value="CCF39832.1"/>
    <property type="molecule type" value="Genomic_DNA"/>
</dbReference>
<name>H1VHX9_COLHI</name>
<dbReference type="GeneID" id="28872883"/>
<evidence type="ECO:0000313" key="1">
    <source>
        <dbReference type="EMBL" id="CCF39832.1"/>
    </source>
</evidence>
<dbReference type="EMBL" id="LTAN01000010">
    <property type="protein sequence ID" value="OBR02576.1"/>
    <property type="molecule type" value="Genomic_DNA"/>
</dbReference>
<dbReference type="Proteomes" id="UP000007174">
    <property type="component" value="Unassembled WGS sequence"/>
</dbReference>
<evidence type="ECO:0000313" key="4">
    <source>
        <dbReference type="Proteomes" id="UP000092177"/>
    </source>
</evidence>
<gene>
    <name evidence="1" type="ORF">CH063_10559</name>
    <name evidence="2" type="ORF">CH63R_13802</name>
</gene>
<reference evidence="4" key="4">
    <citation type="journal article" date="2017" name="BMC Genomics">
        <title>Gapless genome assembly of Colletotrichum higginsianum reveals chromosome structure and association of transposable elements with secondary metabolite gene clusters.</title>
        <authorList>
            <person name="Dallery J.-F."/>
            <person name="Lapalu N."/>
            <person name="Zampounis A."/>
            <person name="Pigne S."/>
            <person name="Luyten I."/>
            <person name="Amselem J."/>
            <person name="Wittenberg A.H.J."/>
            <person name="Zhou S."/>
            <person name="de Queiroz M.V."/>
            <person name="Robin G.P."/>
            <person name="Auger A."/>
            <person name="Hainaut M."/>
            <person name="Henrissat B."/>
            <person name="Kim K.-T."/>
            <person name="Lee Y.-H."/>
            <person name="Lespinet O."/>
            <person name="Schwartz D.C."/>
            <person name="Thon M.R."/>
            <person name="O'Connell R.J."/>
        </authorList>
    </citation>
    <scope>NUCLEOTIDE SEQUENCE [LARGE SCALE GENOMIC DNA]</scope>
    <source>
        <strain evidence="4">IMI 349063</strain>
    </source>
</reference>
<proteinExistence type="predicted"/>
<dbReference type="HOGENOM" id="CLU_2941605_0_0_1"/>
<accession>H1VHX9</accession>
<keyword evidence="4" id="KW-1185">Reference proteome</keyword>
<sequence length="60" mass="6539">MQAGVSFPFRSASGLDRRAMCDPRAKTSWGTCTRYTIAVTETMPQLGIPISSAPMMARKT</sequence>
<protein>
    <submittedName>
        <fullName evidence="1">Uncharacterized protein</fullName>
    </submittedName>
</protein>
<reference evidence="3" key="2">
    <citation type="journal article" date="2012" name="Nat. Genet.">
        <title>Lifestyle transitions in plant pathogenic Colletotrichum fungi deciphered by genome and transcriptome analyses.</title>
        <authorList>
            <person name="O'Connell R.J."/>
            <person name="Thon M.R."/>
            <person name="Hacquard S."/>
            <person name="Amyotte S.G."/>
            <person name="Kleemann J."/>
            <person name="Torres M.F."/>
            <person name="Damm U."/>
            <person name="Buiate E.A."/>
            <person name="Epstein L."/>
            <person name="Alkan N."/>
            <person name="Altmueller J."/>
            <person name="Alvarado-Balderrama L."/>
            <person name="Bauser C.A."/>
            <person name="Becker C."/>
            <person name="Birren B.W."/>
            <person name="Chen Z."/>
            <person name="Choi J."/>
            <person name="Crouch J.A."/>
            <person name="Duvick J.P."/>
            <person name="Farman M.A."/>
            <person name="Gan P."/>
            <person name="Heiman D."/>
            <person name="Henrissat B."/>
            <person name="Howard R.J."/>
            <person name="Kabbage M."/>
            <person name="Koch C."/>
            <person name="Kracher B."/>
            <person name="Kubo Y."/>
            <person name="Law A.D."/>
            <person name="Lebrun M.-H."/>
            <person name="Lee Y.-H."/>
            <person name="Miyara I."/>
            <person name="Moore N."/>
            <person name="Neumann U."/>
            <person name="Nordstroem K."/>
            <person name="Panaccione D.G."/>
            <person name="Panstruga R."/>
            <person name="Place M."/>
            <person name="Proctor R.H."/>
            <person name="Prusky D."/>
            <person name="Rech G."/>
            <person name="Reinhardt R."/>
            <person name="Rollins J.A."/>
            <person name="Rounsley S."/>
            <person name="Schardl C.L."/>
            <person name="Schwartz D.C."/>
            <person name="Shenoy N."/>
            <person name="Shirasu K."/>
            <person name="Sikhakolli U.R."/>
            <person name="Stueber K."/>
            <person name="Sukno S.A."/>
            <person name="Sweigard J.A."/>
            <person name="Takano Y."/>
            <person name="Takahara H."/>
            <person name="Trail F."/>
            <person name="van der Does H.C."/>
            <person name="Voll L.M."/>
            <person name="Will I."/>
            <person name="Young S."/>
            <person name="Zeng Q."/>
            <person name="Zhang J."/>
            <person name="Zhou S."/>
            <person name="Dickman M.B."/>
            <person name="Schulze-Lefert P."/>
            <person name="Ver Loren van Themaat E."/>
            <person name="Ma L.-J."/>
            <person name="Vaillancourt L.J."/>
        </authorList>
    </citation>
    <scope>NUCLEOTIDE SEQUENCE [LARGE SCALE GENOMIC DNA]</scope>
    <source>
        <strain evidence="3">IMI 349063</strain>
    </source>
</reference>
<dbReference type="KEGG" id="chig:CH63R_13802"/>
<organism evidence="1 3">
    <name type="scientific">Colletotrichum higginsianum (strain IMI 349063)</name>
    <name type="common">Crucifer anthracnose fungus</name>
    <dbReference type="NCBI Taxonomy" id="759273"/>
    <lineage>
        <taxon>Eukaryota</taxon>
        <taxon>Fungi</taxon>
        <taxon>Dikarya</taxon>
        <taxon>Ascomycota</taxon>
        <taxon>Pezizomycotina</taxon>
        <taxon>Sordariomycetes</taxon>
        <taxon>Hypocreomycetidae</taxon>
        <taxon>Glomerellales</taxon>
        <taxon>Glomerellaceae</taxon>
        <taxon>Colletotrichum</taxon>
        <taxon>Colletotrichum destructivum species complex</taxon>
    </lineage>
</organism>
<dbReference type="VEuPathDB" id="FungiDB:CH63R_13802"/>
<evidence type="ECO:0000313" key="3">
    <source>
        <dbReference type="Proteomes" id="UP000007174"/>
    </source>
</evidence>
<reference evidence="2" key="3">
    <citation type="submission" date="2016-02" db="EMBL/GenBank/DDBJ databases">
        <title>Resequencing and annotation of the Colletotrichum higginsianum genome.</title>
        <authorList>
            <person name="O'Connell R."/>
            <person name="Zambounis A."/>
            <person name="Thon M."/>
            <person name="Dallery J.-F."/>
        </authorList>
    </citation>
    <scope>NUCLEOTIDE SEQUENCE [LARGE SCALE GENOMIC DNA]</scope>
    <source>
        <strain evidence="2">IMI 349063</strain>
    </source>
</reference>
<reference evidence="1" key="1">
    <citation type="submission" date="2011-12" db="EMBL/GenBank/DDBJ databases">
        <title>The genome sequence of Colletotrichum higginsianum IMI 34906.</title>
        <authorList>
            <person name="Ma L.-J."/>
            <person name="O'Connell R."/>
            <person name="van Themaat E.V.L."/>
            <person name="Stueber K."/>
            <person name="Young S.K."/>
            <person name="Zeng Q."/>
            <person name="Gargeya S."/>
            <person name="Fitzgerald M."/>
            <person name="Haas B."/>
            <person name="Abouelleil A."/>
            <person name="Alvarado L."/>
            <person name="Arachchi H.M."/>
            <person name="Berlin A."/>
            <person name="Chapman S.B."/>
            <person name="Gearin G."/>
            <person name="Goldberg J."/>
            <person name="Griggs A."/>
            <person name="Gujja S."/>
            <person name="Hansen M."/>
            <person name="Heiman D."/>
            <person name="Howarth C."/>
            <person name="Larimer J."/>
            <person name="Lui A."/>
            <person name="MacDonald P.J.P."/>
            <person name="McCowen C."/>
            <person name="Montmayeur A."/>
            <person name="Murphy C."/>
            <person name="Neiman D."/>
            <person name="Pearson M."/>
            <person name="Priest M."/>
            <person name="Roberts A."/>
            <person name="Saif S."/>
            <person name="Shea T."/>
            <person name="Sisk P."/>
            <person name="Stolte C."/>
            <person name="Sykes S."/>
            <person name="Wortman J."/>
            <person name="Nusbaum C."/>
            <person name="Birren B."/>
        </authorList>
    </citation>
    <scope>NUCLEOTIDE SEQUENCE</scope>
    <source>
        <strain evidence="1">IMI 349063</strain>
    </source>
</reference>